<keyword evidence="3" id="KW-0808">Transferase</keyword>
<evidence type="ECO:0000313" key="11">
    <source>
        <dbReference type="EMBL" id="BAT59228.1"/>
    </source>
</evidence>
<keyword evidence="6" id="KW-0862">Zinc</keyword>
<dbReference type="Gene3D" id="3.60.140.10">
    <property type="entry name" value="CNF1/YfiH-like putative cysteine hydrolases"/>
    <property type="match status" value="1"/>
</dbReference>
<dbReference type="Proteomes" id="UP000236884">
    <property type="component" value="Chromosome"/>
</dbReference>
<protein>
    <recommendedName>
        <fullName evidence="10">Purine nucleoside phosphorylase</fullName>
    </recommendedName>
</protein>
<dbReference type="RefSeq" id="WP_096354326.1">
    <property type="nucleotide sequence ID" value="NZ_AP014946.1"/>
</dbReference>
<evidence type="ECO:0000256" key="10">
    <source>
        <dbReference type="RuleBase" id="RU361274"/>
    </source>
</evidence>
<evidence type="ECO:0000256" key="9">
    <source>
        <dbReference type="ARBA" id="ARBA00049893"/>
    </source>
</evidence>
<evidence type="ECO:0000256" key="3">
    <source>
        <dbReference type="ARBA" id="ARBA00022679"/>
    </source>
</evidence>
<comment type="catalytic activity">
    <reaction evidence="7">
        <text>adenosine + H2O + H(+) = inosine + NH4(+)</text>
        <dbReference type="Rhea" id="RHEA:24408"/>
        <dbReference type="ChEBI" id="CHEBI:15377"/>
        <dbReference type="ChEBI" id="CHEBI:15378"/>
        <dbReference type="ChEBI" id="CHEBI:16335"/>
        <dbReference type="ChEBI" id="CHEBI:17596"/>
        <dbReference type="ChEBI" id="CHEBI:28938"/>
        <dbReference type="EC" id="3.5.4.4"/>
    </reaction>
    <physiologicalReaction direction="left-to-right" evidence="7">
        <dbReference type="Rhea" id="RHEA:24409"/>
    </physiologicalReaction>
</comment>
<dbReference type="Pfam" id="PF02578">
    <property type="entry name" value="Cu-oxidase_4"/>
    <property type="match status" value="1"/>
</dbReference>
<organism evidence="11 12">
    <name type="scientific">Variibacter gotjawalensis</name>
    <dbReference type="NCBI Taxonomy" id="1333996"/>
    <lineage>
        <taxon>Bacteria</taxon>
        <taxon>Pseudomonadati</taxon>
        <taxon>Pseudomonadota</taxon>
        <taxon>Alphaproteobacteria</taxon>
        <taxon>Hyphomicrobiales</taxon>
        <taxon>Nitrobacteraceae</taxon>
        <taxon>Variibacter</taxon>
    </lineage>
</organism>
<dbReference type="InterPro" id="IPR038371">
    <property type="entry name" value="Cu_polyphenol_OxRdtase_sf"/>
</dbReference>
<reference evidence="11 12" key="1">
    <citation type="submission" date="2015-08" db="EMBL/GenBank/DDBJ databases">
        <title>Investigation of the bacterial diversity of lava forest soil.</title>
        <authorList>
            <person name="Lee J.S."/>
        </authorList>
    </citation>
    <scope>NUCLEOTIDE SEQUENCE [LARGE SCALE GENOMIC DNA]</scope>
    <source>
        <strain evidence="11 12">GJW-30</strain>
    </source>
</reference>
<evidence type="ECO:0000313" key="12">
    <source>
        <dbReference type="Proteomes" id="UP000236884"/>
    </source>
</evidence>
<dbReference type="InterPro" id="IPR011324">
    <property type="entry name" value="Cytotoxic_necrot_fac-like_cat"/>
</dbReference>
<evidence type="ECO:0000256" key="2">
    <source>
        <dbReference type="ARBA" id="ARBA00007353"/>
    </source>
</evidence>
<dbReference type="KEGG" id="vgo:GJW-30_1_01759"/>
<comment type="catalytic activity">
    <reaction evidence="9">
        <text>S-methyl-5'-thioadenosine + phosphate = 5-(methylsulfanyl)-alpha-D-ribose 1-phosphate + adenine</text>
        <dbReference type="Rhea" id="RHEA:11852"/>
        <dbReference type="ChEBI" id="CHEBI:16708"/>
        <dbReference type="ChEBI" id="CHEBI:17509"/>
        <dbReference type="ChEBI" id="CHEBI:43474"/>
        <dbReference type="ChEBI" id="CHEBI:58533"/>
        <dbReference type="EC" id="2.4.2.28"/>
    </reaction>
    <physiologicalReaction direction="left-to-right" evidence="9">
        <dbReference type="Rhea" id="RHEA:11853"/>
    </physiologicalReaction>
</comment>
<comment type="similarity">
    <text evidence="2 10">Belongs to the purine nucleoside phosphorylase YfiH/LACC1 family.</text>
</comment>
<evidence type="ECO:0000256" key="5">
    <source>
        <dbReference type="ARBA" id="ARBA00022801"/>
    </source>
</evidence>
<proteinExistence type="inferred from homology"/>
<dbReference type="InterPro" id="IPR003730">
    <property type="entry name" value="Cu_polyphenol_OxRdtase"/>
</dbReference>
<name>A0A0S3PTM7_9BRAD</name>
<dbReference type="GO" id="GO:0005507">
    <property type="term" value="F:copper ion binding"/>
    <property type="evidence" value="ECO:0007669"/>
    <property type="project" value="TreeGrafter"/>
</dbReference>
<sequence>MQTVKASSLDALPNIRHAFFTRDGGVSTGLYQSLNAGLGSQDDLAQVLENRRRMAAELGVAPENFVSCYQIHSPDVIVVDEPWTRESAPKADALVTKRPGIAIGVATADCGPILFADSEAGVVGAAHSGWKGAVTGVAEATLAAMEKLGADRARIRVALGPMIRQPNYEVGPEFVTRLGDEGPPFLRPSARDGHMMFDLPGYIRMRLKRAGIAQVEDTGLCTYAEPERFFSYRRSTHRQEPDYGRHINAIALAG</sequence>
<dbReference type="CDD" id="cd16833">
    <property type="entry name" value="YfiH"/>
    <property type="match status" value="1"/>
</dbReference>
<dbReference type="OrthoDB" id="4279at2"/>
<dbReference type="NCBIfam" id="TIGR00726">
    <property type="entry name" value="peptidoglycan editing factor PgeF"/>
    <property type="match status" value="1"/>
</dbReference>
<keyword evidence="12" id="KW-1185">Reference proteome</keyword>
<evidence type="ECO:0000256" key="7">
    <source>
        <dbReference type="ARBA" id="ARBA00047989"/>
    </source>
</evidence>
<comment type="catalytic activity">
    <reaction evidence="8">
        <text>adenosine + phosphate = alpha-D-ribose 1-phosphate + adenine</text>
        <dbReference type="Rhea" id="RHEA:27642"/>
        <dbReference type="ChEBI" id="CHEBI:16335"/>
        <dbReference type="ChEBI" id="CHEBI:16708"/>
        <dbReference type="ChEBI" id="CHEBI:43474"/>
        <dbReference type="ChEBI" id="CHEBI:57720"/>
        <dbReference type="EC" id="2.4.2.1"/>
    </reaction>
    <physiologicalReaction direction="left-to-right" evidence="8">
        <dbReference type="Rhea" id="RHEA:27643"/>
    </physiologicalReaction>
</comment>
<dbReference type="EMBL" id="AP014946">
    <property type="protein sequence ID" value="BAT59228.1"/>
    <property type="molecule type" value="Genomic_DNA"/>
</dbReference>
<evidence type="ECO:0000256" key="4">
    <source>
        <dbReference type="ARBA" id="ARBA00022723"/>
    </source>
</evidence>
<dbReference type="AlphaFoldDB" id="A0A0S3PTM7"/>
<comment type="catalytic activity">
    <reaction evidence="1">
        <text>inosine + phosphate = alpha-D-ribose 1-phosphate + hypoxanthine</text>
        <dbReference type="Rhea" id="RHEA:27646"/>
        <dbReference type="ChEBI" id="CHEBI:17368"/>
        <dbReference type="ChEBI" id="CHEBI:17596"/>
        <dbReference type="ChEBI" id="CHEBI:43474"/>
        <dbReference type="ChEBI" id="CHEBI:57720"/>
        <dbReference type="EC" id="2.4.2.1"/>
    </reaction>
    <physiologicalReaction direction="left-to-right" evidence="1">
        <dbReference type="Rhea" id="RHEA:27647"/>
    </physiologicalReaction>
</comment>
<gene>
    <name evidence="11" type="primary">yfiH</name>
    <name evidence="11" type="ORF">GJW-30_1_01759</name>
</gene>
<keyword evidence="4" id="KW-0479">Metal-binding</keyword>
<evidence type="ECO:0000256" key="1">
    <source>
        <dbReference type="ARBA" id="ARBA00000553"/>
    </source>
</evidence>
<keyword evidence="5" id="KW-0378">Hydrolase</keyword>
<accession>A0A0S3PTM7</accession>
<evidence type="ECO:0000256" key="6">
    <source>
        <dbReference type="ARBA" id="ARBA00022833"/>
    </source>
</evidence>
<dbReference type="GO" id="GO:0017061">
    <property type="term" value="F:S-methyl-5-thioadenosine phosphorylase activity"/>
    <property type="evidence" value="ECO:0007669"/>
    <property type="project" value="UniProtKB-EC"/>
</dbReference>
<dbReference type="SUPFAM" id="SSF64438">
    <property type="entry name" value="CNF1/YfiH-like putative cysteine hydrolases"/>
    <property type="match status" value="1"/>
</dbReference>
<dbReference type="PANTHER" id="PTHR30616">
    <property type="entry name" value="UNCHARACTERIZED PROTEIN YFIH"/>
    <property type="match status" value="1"/>
</dbReference>
<dbReference type="PANTHER" id="PTHR30616:SF2">
    <property type="entry name" value="PURINE NUCLEOSIDE PHOSPHORYLASE LACC1"/>
    <property type="match status" value="1"/>
</dbReference>
<evidence type="ECO:0000256" key="8">
    <source>
        <dbReference type="ARBA" id="ARBA00048968"/>
    </source>
</evidence>
<dbReference type="GO" id="GO:0016787">
    <property type="term" value="F:hydrolase activity"/>
    <property type="evidence" value="ECO:0007669"/>
    <property type="project" value="UniProtKB-KW"/>
</dbReference>